<dbReference type="InterPro" id="IPR002401">
    <property type="entry name" value="Cyt_P450_E_grp-I"/>
</dbReference>
<evidence type="ECO:0000256" key="2">
    <source>
        <dbReference type="ARBA" id="ARBA00022617"/>
    </source>
</evidence>
<dbReference type="GO" id="GO:0016705">
    <property type="term" value="F:oxidoreductase activity, acting on paired donors, with incorporation or reduction of molecular oxygen"/>
    <property type="evidence" value="ECO:0007669"/>
    <property type="project" value="InterPro"/>
</dbReference>
<keyword evidence="2" id="KW-0349">Heme</keyword>
<keyword evidence="5" id="KW-0408">Iron</keyword>
<keyword evidence="7" id="KW-1185">Reference proteome</keyword>
<comment type="similarity">
    <text evidence="1">Belongs to the cytochrome P450 family.</text>
</comment>
<evidence type="ECO:0000256" key="5">
    <source>
        <dbReference type="ARBA" id="ARBA00023004"/>
    </source>
</evidence>
<keyword evidence="4" id="KW-0560">Oxidoreductase</keyword>
<dbReference type="GO" id="GO:0020037">
    <property type="term" value="F:heme binding"/>
    <property type="evidence" value="ECO:0007669"/>
    <property type="project" value="InterPro"/>
</dbReference>
<dbReference type="InterPro" id="IPR036396">
    <property type="entry name" value="Cyt_P450_sf"/>
</dbReference>
<dbReference type="GO" id="GO:0005506">
    <property type="term" value="F:iron ion binding"/>
    <property type="evidence" value="ECO:0007669"/>
    <property type="project" value="InterPro"/>
</dbReference>
<dbReference type="SUPFAM" id="SSF48264">
    <property type="entry name" value="Cytochrome P450"/>
    <property type="match status" value="1"/>
</dbReference>
<dbReference type="InterPro" id="IPR050705">
    <property type="entry name" value="Cytochrome_P450_3A"/>
</dbReference>
<dbReference type="Gene3D" id="1.10.630.10">
    <property type="entry name" value="Cytochrome P450"/>
    <property type="match status" value="1"/>
</dbReference>
<dbReference type="PANTHER" id="PTHR24302:SF15">
    <property type="entry name" value="FATTY-ACID PEROXYGENASE"/>
    <property type="match status" value="1"/>
</dbReference>
<dbReference type="RefSeq" id="WP_142834173.1">
    <property type="nucleotide sequence ID" value="NZ_VFSV01000009.1"/>
</dbReference>
<dbReference type="AlphaFoldDB" id="A0A547Q658"/>
<dbReference type="Pfam" id="PF00067">
    <property type="entry name" value="p450"/>
    <property type="match status" value="1"/>
</dbReference>
<gene>
    <name evidence="6" type="ORF">FEV53_07390</name>
</gene>
<name>A0A547Q658_9RHOB</name>
<dbReference type="GO" id="GO:0004497">
    <property type="term" value="F:monooxygenase activity"/>
    <property type="evidence" value="ECO:0007669"/>
    <property type="project" value="InterPro"/>
</dbReference>
<proteinExistence type="inferred from homology"/>
<sequence length="407" mass="44567">MSLPVSPQGDLTVALARDPYRTLSQTALRVGADAFRGKLLLSDTVFLTGRDMAEQFYTGGFATVSPTGSGKILGFIGGNDTDAETQQTERQRRRALLTDAIAPEKREALIGRVEAGLKALSERAPNEIVLRDEMVRVLTRATLEWAGLTLSEGEAEKVAEDLITRSGHAIPTSLRKVGAAPSQQRLESWAATLIGEIRANTREVTRDGLADQVASYYTAEMLPPDRKEAGTEFLNHLNAITGVATYFTFMAHACATRENGHRDMSERPHSFVQEVRRYYPAVPFVRARTSKDVEIAGATVEAGTRVVLDLYGINHDARLWDHPAMFRPSRFDNLTIDPYALLAQGAGDEVTGNPCPGLDLTTDLMLAFGEWFSGLTYEMPRQNLDLAMSEMPALPKSGVVLQNLRAA</sequence>
<keyword evidence="3" id="KW-0479">Metal-binding</keyword>
<dbReference type="InterPro" id="IPR001128">
    <property type="entry name" value="Cyt_P450"/>
</dbReference>
<dbReference type="EMBL" id="VFSV01000009">
    <property type="protein sequence ID" value="TRD21867.1"/>
    <property type="molecule type" value="Genomic_DNA"/>
</dbReference>
<evidence type="ECO:0000256" key="1">
    <source>
        <dbReference type="ARBA" id="ARBA00010617"/>
    </source>
</evidence>
<accession>A0A547Q658</accession>
<protein>
    <submittedName>
        <fullName evidence="6">Cytochrome P450</fullName>
    </submittedName>
</protein>
<dbReference type="PANTHER" id="PTHR24302">
    <property type="entry name" value="CYTOCHROME P450 FAMILY 3"/>
    <property type="match status" value="1"/>
</dbReference>
<evidence type="ECO:0000256" key="3">
    <source>
        <dbReference type="ARBA" id="ARBA00022723"/>
    </source>
</evidence>
<dbReference type="Proteomes" id="UP000318590">
    <property type="component" value="Unassembled WGS sequence"/>
</dbReference>
<dbReference type="PRINTS" id="PR00463">
    <property type="entry name" value="EP450I"/>
</dbReference>
<organism evidence="6 7">
    <name type="scientific">Palleronia caenipelagi</name>
    <dbReference type="NCBI Taxonomy" id="2489174"/>
    <lineage>
        <taxon>Bacteria</taxon>
        <taxon>Pseudomonadati</taxon>
        <taxon>Pseudomonadota</taxon>
        <taxon>Alphaproteobacteria</taxon>
        <taxon>Rhodobacterales</taxon>
        <taxon>Roseobacteraceae</taxon>
        <taxon>Palleronia</taxon>
    </lineage>
</organism>
<dbReference type="OrthoDB" id="9764248at2"/>
<evidence type="ECO:0000313" key="7">
    <source>
        <dbReference type="Proteomes" id="UP000318590"/>
    </source>
</evidence>
<comment type="caution">
    <text evidence="6">The sequence shown here is derived from an EMBL/GenBank/DDBJ whole genome shotgun (WGS) entry which is preliminary data.</text>
</comment>
<reference evidence="6 7" key="1">
    <citation type="submission" date="2019-06" db="EMBL/GenBank/DDBJ databases">
        <title>Paenimaribius caenipelagi gen. nov., sp. nov., isolated from a tidal flat.</title>
        <authorList>
            <person name="Yoon J.-H."/>
        </authorList>
    </citation>
    <scope>NUCLEOTIDE SEQUENCE [LARGE SCALE GENOMIC DNA]</scope>
    <source>
        <strain evidence="6 7">JBTF-M29</strain>
    </source>
</reference>
<evidence type="ECO:0000313" key="6">
    <source>
        <dbReference type="EMBL" id="TRD21867.1"/>
    </source>
</evidence>
<evidence type="ECO:0000256" key="4">
    <source>
        <dbReference type="ARBA" id="ARBA00023002"/>
    </source>
</evidence>